<dbReference type="EMBL" id="BSYA01000124">
    <property type="protein sequence ID" value="GMG33742.1"/>
    <property type="molecule type" value="Genomic_DNA"/>
</dbReference>
<organism evidence="3 4">
    <name type="scientific">Aspergillus oryzae</name>
    <name type="common">Yellow koji mold</name>
    <dbReference type="NCBI Taxonomy" id="5062"/>
    <lineage>
        <taxon>Eukaryota</taxon>
        <taxon>Fungi</taxon>
        <taxon>Dikarya</taxon>
        <taxon>Ascomycota</taxon>
        <taxon>Pezizomycotina</taxon>
        <taxon>Eurotiomycetes</taxon>
        <taxon>Eurotiomycetidae</taxon>
        <taxon>Eurotiales</taxon>
        <taxon>Aspergillaceae</taxon>
        <taxon>Aspergillus</taxon>
        <taxon>Aspergillus subgen. Circumdati</taxon>
    </lineage>
</organism>
<comment type="caution">
    <text evidence="3">The sequence shown here is derived from an EMBL/GenBank/DDBJ whole genome shotgun (WGS) entry which is preliminary data.</text>
</comment>
<feature type="chain" id="PRO_5042848529" evidence="2">
    <location>
        <begin position="23"/>
        <end position="87"/>
    </location>
</feature>
<evidence type="ECO:0000313" key="4">
    <source>
        <dbReference type="Proteomes" id="UP001165205"/>
    </source>
</evidence>
<feature type="signal peptide" evidence="2">
    <location>
        <begin position="1"/>
        <end position="22"/>
    </location>
</feature>
<evidence type="ECO:0000313" key="3">
    <source>
        <dbReference type="EMBL" id="GMG33742.1"/>
    </source>
</evidence>
<gene>
    <name evidence="3" type="ORF">Aory04_000921600</name>
</gene>
<protein>
    <submittedName>
        <fullName evidence="3">Unnamed protein product</fullName>
    </submittedName>
</protein>
<dbReference type="AlphaFoldDB" id="A0AAN5BUQ8"/>
<proteinExistence type="predicted"/>
<evidence type="ECO:0000256" key="2">
    <source>
        <dbReference type="SAM" id="SignalP"/>
    </source>
</evidence>
<dbReference type="Proteomes" id="UP001165205">
    <property type="component" value="Unassembled WGS sequence"/>
</dbReference>
<evidence type="ECO:0000256" key="1">
    <source>
        <dbReference type="SAM" id="MobiDB-lite"/>
    </source>
</evidence>
<keyword evidence="2" id="KW-0732">Signal</keyword>
<sequence>MVFDILPHIALRLASILITANAGYESAGDMDFPNAPKNEPTQEPDRLFNGIYIPHTIEWKIPPHRRSEAETDLSSGGAKETEDDIED</sequence>
<reference evidence="3" key="1">
    <citation type="submission" date="2023-04" db="EMBL/GenBank/DDBJ databases">
        <title>Aspergillus oryzae NBRC 4228.</title>
        <authorList>
            <person name="Ichikawa N."/>
            <person name="Sato H."/>
            <person name="Tonouchi N."/>
        </authorList>
    </citation>
    <scope>NUCLEOTIDE SEQUENCE</scope>
    <source>
        <strain evidence="3">NBRC 4228</strain>
    </source>
</reference>
<accession>A0AAN5BUQ8</accession>
<name>A0AAN5BUQ8_ASPOZ</name>
<feature type="region of interest" description="Disordered" evidence="1">
    <location>
        <begin position="62"/>
        <end position="87"/>
    </location>
</feature>